<proteinExistence type="predicted"/>
<gene>
    <name evidence="12" type="ORF">DVS28_a0873</name>
</gene>
<dbReference type="PROSITE" id="PS50109">
    <property type="entry name" value="HIS_KIN"/>
    <property type="match status" value="1"/>
</dbReference>
<keyword evidence="10" id="KW-0472">Membrane</keyword>
<name>A0A346XTM7_9ACTN</name>
<comment type="subcellular location">
    <subcellularLocation>
        <location evidence="2">Cell membrane</location>
    </subcellularLocation>
</comment>
<feature type="transmembrane region" description="Helical" evidence="10">
    <location>
        <begin position="53"/>
        <end position="75"/>
    </location>
</feature>
<keyword evidence="5" id="KW-0808">Transferase</keyword>
<dbReference type="CDD" id="cd00075">
    <property type="entry name" value="HATPase"/>
    <property type="match status" value="1"/>
</dbReference>
<dbReference type="KEGG" id="euz:DVS28_a0873"/>
<feature type="region of interest" description="Disordered" evidence="9">
    <location>
        <begin position="1"/>
        <end position="21"/>
    </location>
</feature>
<dbReference type="CDD" id="cd00082">
    <property type="entry name" value="HisKA"/>
    <property type="match status" value="1"/>
</dbReference>
<evidence type="ECO:0000256" key="6">
    <source>
        <dbReference type="ARBA" id="ARBA00022777"/>
    </source>
</evidence>
<keyword evidence="6 12" id="KW-0418">Kinase</keyword>
<dbReference type="PRINTS" id="PR00344">
    <property type="entry name" value="BCTRLSENSOR"/>
</dbReference>
<dbReference type="EMBL" id="CP031165">
    <property type="protein sequence ID" value="AXV05574.1"/>
    <property type="molecule type" value="Genomic_DNA"/>
</dbReference>
<keyword evidence="7" id="KW-0902">Two-component regulatory system</keyword>
<feature type="domain" description="Histidine kinase" evidence="11">
    <location>
        <begin position="212"/>
        <end position="434"/>
    </location>
</feature>
<evidence type="ECO:0000256" key="4">
    <source>
        <dbReference type="ARBA" id="ARBA00022553"/>
    </source>
</evidence>
<dbReference type="PANTHER" id="PTHR43711:SF1">
    <property type="entry name" value="HISTIDINE KINASE 1"/>
    <property type="match status" value="1"/>
</dbReference>
<evidence type="ECO:0000256" key="2">
    <source>
        <dbReference type="ARBA" id="ARBA00004236"/>
    </source>
</evidence>
<dbReference type="SMART" id="SM00387">
    <property type="entry name" value="HATPase_c"/>
    <property type="match status" value="1"/>
</dbReference>
<dbReference type="InterPro" id="IPR003661">
    <property type="entry name" value="HisK_dim/P_dom"/>
</dbReference>
<feature type="region of interest" description="Disordered" evidence="9">
    <location>
        <begin position="435"/>
        <end position="472"/>
    </location>
</feature>
<evidence type="ECO:0000256" key="5">
    <source>
        <dbReference type="ARBA" id="ARBA00022679"/>
    </source>
</evidence>
<dbReference type="PANTHER" id="PTHR43711">
    <property type="entry name" value="TWO-COMPONENT HISTIDINE KINASE"/>
    <property type="match status" value="1"/>
</dbReference>
<organism evidence="12 13">
    <name type="scientific">Euzebya pacifica</name>
    <dbReference type="NCBI Taxonomy" id="1608957"/>
    <lineage>
        <taxon>Bacteria</taxon>
        <taxon>Bacillati</taxon>
        <taxon>Actinomycetota</taxon>
        <taxon>Nitriliruptoria</taxon>
        <taxon>Euzebyales</taxon>
    </lineage>
</organism>
<dbReference type="EC" id="2.7.13.3" evidence="3"/>
<keyword evidence="10" id="KW-0812">Transmembrane</keyword>
<dbReference type="Gene3D" id="1.10.287.130">
    <property type="match status" value="1"/>
</dbReference>
<feature type="compositionally biased region" description="Polar residues" evidence="9">
    <location>
        <begin position="8"/>
        <end position="21"/>
    </location>
</feature>
<evidence type="ECO:0000256" key="1">
    <source>
        <dbReference type="ARBA" id="ARBA00000085"/>
    </source>
</evidence>
<keyword evidence="10" id="KW-1133">Transmembrane helix</keyword>
<evidence type="ECO:0000313" key="13">
    <source>
        <dbReference type="Proteomes" id="UP000264006"/>
    </source>
</evidence>
<evidence type="ECO:0000256" key="3">
    <source>
        <dbReference type="ARBA" id="ARBA00012438"/>
    </source>
</evidence>
<evidence type="ECO:0000256" key="10">
    <source>
        <dbReference type="SAM" id="Phobius"/>
    </source>
</evidence>
<evidence type="ECO:0000256" key="9">
    <source>
        <dbReference type="SAM" id="MobiDB-lite"/>
    </source>
</evidence>
<evidence type="ECO:0000259" key="11">
    <source>
        <dbReference type="PROSITE" id="PS50109"/>
    </source>
</evidence>
<reference evidence="12 13" key="1">
    <citation type="submission" date="2018-09" db="EMBL/GenBank/DDBJ databases">
        <title>Complete genome sequence of Euzebya sp. DY32-46 isolated from seawater of Pacific Ocean.</title>
        <authorList>
            <person name="Xu L."/>
            <person name="Wu Y.-H."/>
            <person name="Xu X.-W."/>
        </authorList>
    </citation>
    <scope>NUCLEOTIDE SEQUENCE [LARGE SCALE GENOMIC DNA]</scope>
    <source>
        <strain evidence="12 13">DY32-46</strain>
    </source>
</reference>
<feature type="transmembrane region" description="Helical" evidence="10">
    <location>
        <begin position="87"/>
        <end position="110"/>
    </location>
</feature>
<dbReference type="GO" id="GO:0000155">
    <property type="term" value="F:phosphorelay sensor kinase activity"/>
    <property type="evidence" value="ECO:0007669"/>
    <property type="project" value="InterPro"/>
</dbReference>
<dbReference type="InterPro" id="IPR036890">
    <property type="entry name" value="HATPase_C_sf"/>
</dbReference>
<dbReference type="InterPro" id="IPR003594">
    <property type="entry name" value="HATPase_dom"/>
</dbReference>
<sequence>MGCGVQVRTMSPADQPTPSTVKSSRTSAVVAGVVGLIVVIGIASALGKPAADTIELIMIAGGAALITGALGGLALHLLRGRSFSAQVVVVALTSTAAVTAGSLAAGNAMFLETRDLQTLAVVVPVGAVVAIVAALLLGERVGAASRSLGEAARRLGDLEHALDPDEHGVMPESMIREFARLAEQLEATRHELEMSREREQATDRARRELVSWVSHDLRTPLAGIRAITELLEDDIVDDPEEIRGYYGTLRREADKLSALVGDLFEVSKIEAGALRLDYTDVNFGDLVSDTLAAAIPVAEKRQIRVYGRVADPEASIEASLPEISRVLRNLVSNAIRESADGGAVLVEAGIDTAWEQDCGFLAVQDTCGGIPEDVIDRVFDASYRGESARTPRHDVGAGLGLAIARGFVEAHGGTISVGNVADGCRFYVRLPARRPDATRPAAPEPTVPPIPLGQPARPVSDRDVSPAGPPQG</sequence>
<evidence type="ECO:0000313" key="12">
    <source>
        <dbReference type="EMBL" id="AXV05574.1"/>
    </source>
</evidence>
<accession>A0A346XTM7</accession>
<feature type="transmembrane region" description="Helical" evidence="10">
    <location>
        <begin position="116"/>
        <end position="137"/>
    </location>
</feature>
<dbReference type="InterPro" id="IPR004358">
    <property type="entry name" value="Sig_transdc_His_kin-like_C"/>
</dbReference>
<evidence type="ECO:0000256" key="7">
    <source>
        <dbReference type="ARBA" id="ARBA00023012"/>
    </source>
</evidence>
<dbReference type="SUPFAM" id="SSF55874">
    <property type="entry name" value="ATPase domain of HSP90 chaperone/DNA topoisomerase II/histidine kinase"/>
    <property type="match status" value="1"/>
</dbReference>
<feature type="coiled-coil region" evidence="8">
    <location>
        <begin position="175"/>
        <end position="202"/>
    </location>
</feature>
<keyword evidence="8" id="KW-0175">Coiled coil</keyword>
<keyword evidence="4" id="KW-0597">Phosphoprotein</keyword>
<protein>
    <recommendedName>
        <fullName evidence="3">histidine kinase</fullName>
        <ecNumber evidence="3">2.7.13.3</ecNumber>
    </recommendedName>
</protein>
<dbReference type="Gene3D" id="3.30.565.10">
    <property type="entry name" value="Histidine kinase-like ATPase, C-terminal domain"/>
    <property type="match status" value="1"/>
</dbReference>
<feature type="compositionally biased region" description="Pro residues" evidence="9">
    <location>
        <begin position="442"/>
        <end position="452"/>
    </location>
</feature>
<dbReference type="AlphaFoldDB" id="A0A346XTM7"/>
<comment type="catalytic activity">
    <reaction evidence="1">
        <text>ATP + protein L-histidine = ADP + protein N-phospho-L-histidine.</text>
        <dbReference type="EC" id="2.7.13.3"/>
    </reaction>
</comment>
<dbReference type="Proteomes" id="UP000264006">
    <property type="component" value="Chromosome"/>
</dbReference>
<keyword evidence="13" id="KW-1185">Reference proteome</keyword>
<dbReference type="InterPro" id="IPR005467">
    <property type="entry name" value="His_kinase_dom"/>
</dbReference>
<dbReference type="SMART" id="SM00388">
    <property type="entry name" value="HisKA"/>
    <property type="match status" value="1"/>
</dbReference>
<dbReference type="Pfam" id="PF00512">
    <property type="entry name" value="HisKA"/>
    <property type="match status" value="1"/>
</dbReference>
<dbReference type="InterPro" id="IPR050736">
    <property type="entry name" value="Sensor_HK_Regulatory"/>
</dbReference>
<dbReference type="GO" id="GO:0005886">
    <property type="term" value="C:plasma membrane"/>
    <property type="evidence" value="ECO:0007669"/>
    <property type="project" value="UniProtKB-SubCell"/>
</dbReference>
<feature type="transmembrane region" description="Helical" evidence="10">
    <location>
        <begin position="28"/>
        <end position="47"/>
    </location>
</feature>
<dbReference type="SUPFAM" id="SSF47384">
    <property type="entry name" value="Homodimeric domain of signal transducing histidine kinase"/>
    <property type="match status" value="1"/>
</dbReference>
<evidence type="ECO:0000256" key="8">
    <source>
        <dbReference type="SAM" id="Coils"/>
    </source>
</evidence>
<dbReference type="Pfam" id="PF02518">
    <property type="entry name" value="HATPase_c"/>
    <property type="match status" value="1"/>
</dbReference>
<dbReference type="InterPro" id="IPR036097">
    <property type="entry name" value="HisK_dim/P_sf"/>
</dbReference>